<evidence type="ECO:0000313" key="2">
    <source>
        <dbReference type="EMBL" id="CAA9473882.1"/>
    </source>
</evidence>
<gene>
    <name evidence="2" type="ORF">AVDCRST_MAG05-770</name>
</gene>
<name>A0A6J4RJ15_9ACTN</name>
<reference evidence="2" key="1">
    <citation type="submission" date="2020-02" db="EMBL/GenBank/DDBJ databases">
        <authorList>
            <person name="Meier V. D."/>
        </authorList>
    </citation>
    <scope>NUCLEOTIDE SEQUENCE</scope>
    <source>
        <strain evidence="2">AVDCRST_MAG05</strain>
    </source>
</reference>
<accession>A0A6J4RJ15</accession>
<dbReference type="EMBL" id="CADCVM010000090">
    <property type="protein sequence ID" value="CAA9473882.1"/>
    <property type="molecule type" value="Genomic_DNA"/>
</dbReference>
<proteinExistence type="predicted"/>
<evidence type="ECO:0000256" key="1">
    <source>
        <dbReference type="SAM" id="MobiDB-lite"/>
    </source>
</evidence>
<protein>
    <submittedName>
        <fullName evidence="2">Uncharacterized protein</fullName>
    </submittedName>
</protein>
<dbReference type="AlphaFoldDB" id="A0A6J4RJ15"/>
<organism evidence="2">
    <name type="scientific">uncultured Rubrobacteraceae bacterium</name>
    <dbReference type="NCBI Taxonomy" id="349277"/>
    <lineage>
        <taxon>Bacteria</taxon>
        <taxon>Bacillati</taxon>
        <taxon>Actinomycetota</taxon>
        <taxon>Rubrobacteria</taxon>
        <taxon>Rubrobacterales</taxon>
        <taxon>Rubrobacteraceae</taxon>
        <taxon>environmental samples</taxon>
    </lineage>
</organism>
<sequence>MGNDPEDEFRGAGTSLEPGDQAQIARLFPPCAAPFCNS</sequence>
<feature type="region of interest" description="Disordered" evidence="1">
    <location>
        <begin position="1"/>
        <end position="21"/>
    </location>
</feature>